<dbReference type="InterPro" id="IPR001343">
    <property type="entry name" value="Hemolysn_Ca-bd"/>
</dbReference>
<dbReference type="PANTHER" id="PTHR38340">
    <property type="entry name" value="S-LAYER PROTEIN"/>
    <property type="match status" value="1"/>
</dbReference>
<evidence type="ECO:0000256" key="2">
    <source>
        <dbReference type="ARBA" id="ARBA00022525"/>
    </source>
</evidence>
<gene>
    <name evidence="3" type="ORF">G0P99_00345</name>
</gene>
<dbReference type="PROSITE" id="PS00330">
    <property type="entry name" value="HEMOLYSIN_CALCIUM"/>
    <property type="match status" value="3"/>
</dbReference>
<dbReference type="Gene3D" id="2.150.10.10">
    <property type="entry name" value="Serralysin-like metalloprotease, C-terminal"/>
    <property type="match status" value="2"/>
</dbReference>
<dbReference type="PANTHER" id="PTHR38340:SF1">
    <property type="entry name" value="S-LAYER PROTEIN"/>
    <property type="match status" value="1"/>
</dbReference>
<dbReference type="Pfam" id="PF00353">
    <property type="entry name" value="HemolysinCabind"/>
    <property type="match status" value="3"/>
</dbReference>
<keyword evidence="2" id="KW-0964">Secreted</keyword>
<dbReference type="PRINTS" id="PR00313">
    <property type="entry name" value="CABNDNGRPT"/>
</dbReference>
<evidence type="ECO:0000256" key="1">
    <source>
        <dbReference type="ARBA" id="ARBA00004613"/>
    </source>
</evidence>
<organism evidence="3">
    <name type="scientific">Ruegeria sp. PrR005</name>
    <dbReference type="NCBI Taxonomy" id="2706882"/>
    <lineage>
        <taxon>Bacteria</taxon>
        <taxon>Pseudomonadati</taxon>
        <taxon>Pseudomonadota</taxon>
        <taxon>Alphaproteobacteria</taxon>
        <taxon>Rhodobacterales</taxon>
        <taxon>Roseobacteraceae</taxon>
        <taxon>Ruegeria</taxon>
    </lineage>
</organism>
<comment type="caution">
    <text evidence="3">The sequence shown here is derived from an EMBL/GenBank/DDBJ whole genome shotgun (WGS) entry which is preliminary data.</text>
</comment>
<sequence>MPSLEFSSVSDNSLLPLGERIIQHRDPLPAYYGTSAYFDITPIFEDGFRFGNSTETFIAAHMDGGISFDGSSAILDNGAPTITPFYEQLDFEEGPGLDNLGVFLDLNTERDSVVVTWRGVSPEKRDASAPQVFQLELIDRGAGDAEIIFRYENIQDLLTLLTVSFEMGLISSDGLSSFIWHGNSQDGQDQLDDRPGNTGVDGVWQFGLVDGALVQDDRLRVPQTGTEENDHLYLQSQGGRLLGLAGDDVLDGAVISAPATRGAILNGGDGNDLISHGNAADTVIGGAGDDQVVSHERAYWPEINFADYIHGMDGNDTLSGGFGGDTIAGGAGDDVISGGMDDDFLFGGAGNDFLYGGRGRDNVWGGAGADRFFVASPGHSTTVLHDYNADEGDVLLLDGEMFSRDDIDILTTYRTGSDGTRVLVELAVEYAGPGATPGQKWIEFANAEQIDRIVIEFPADASGRDILTIEV</sequence>
<dbReference type="RefSeq" id="WP_164126642.1">
    <property type="nucleotide sequence ID" value="NZ_JAAGOX010000001.1"/>
</dbReference>
<dbReference type="InterPro" id="IPR050557">
    <property type="entry name" value="RTX_toxin/Mannuronan_C5-epim"/>
</dbReference>
<dbReference type="InterPro" id="IPR018511">
    <property type="entry name" value="Hemolysin-typ_Ca-bd_CS"/>
</dbReference>
<comment type="subcellular location">
    <subcellularLocation>
        <location evidence="1">Secreted</location>
    </subcellularLocation>
</comment>
<dbReference type="AlphaFoldDB" id="A0A6B2NGW6"/>
<evidence type="ECO:0000313" key="3">
    <source>
        <dbReference type="EMBL" id="NDW43401.1"/>
    </source>
</evidence>
<dbReference type="SUPFAM" id="SSF51120">
    <property type="entry name" value="beta-Roll"/>
    <property type="match status" value="2"/>
</dbReference>
<name>A0A6B2NGW6_9RHOB</name>
<protein>
    <submittedName>
        <fullName evidence="3">Calcium-binding protein</fullName>
    </submittedName>
</protein>
<proteinExistence type="predicted"/>
<dbReference type="InterPro" id="IPR011049">
    <property type="entry name" value="Serralysin-like_metalloprot_C"/>
</dbReference>
<dbReference type="EMBL" id="JAAGOX010000001">
    <property type="protein sequence ID" value="NDW43401.1"/>
    <property type="molecule type" value="Genomic_DNA"/>
</dbReference>
<reference evidence="3" key="1">
    <citation type="submission" date="2020-02" db="EMBL/GenBank/DDBJ databases">
        <title>Delineation of the pyrene-degrading pathway in Roseobacter clade bacteria by genomic analysis.</title>
        <authorList>
            <person name="Zhou H."/>
            <person name="Wang H."/>
        </authorList>
    </citation>
    <scope>NUCLEOTIDE SEQUENCE</scope>
    <source>
        <strain evidence="3">PrR005</strain>
    </source>
</reference>
<dbReference type="GO" id="GO:0005509">
    <property type="term" value="F:calcium ion binding"/>
    <property type="evidence" value="ECO:0007669"/>
    <property type="project" value="InterPro"/>
</dbReference>
<dbReference type="GO" id="GO:0005576">
    <property type="term" value="C:extracellular region"/>
    <property type="evidence" value="ECO:0007669"/>
    <property type="project" value="UniProtKB-SubCell"/>
</dbReference>
<accession>A0A6B2NGW6</accession>